<accession>A0AAV4QSJ6</accession>
<gene>
    <name evidence="1" type="ORF">CEXT_59581</name>
</gene>
<organism evidence="1 2">
    <name type="scientific">Caerostris extrusa</name>
    <name type="common">Bark spider</name>
    <name type="synonym">Caerostris bankana</name>
    <dbReference type="NCBI Taxonomy" id="172846"/>
    <lineage>
        <taxon>Eukaryota</taxon>
        <taxon>Metazoa</taxon>
        <taxon>Ecdysozoa</taxon>
        <taxon>Arthropoda</taxon>
        <taxon>Chelicerata</taxon>
        <taxon>Arachnida</taxon>
        <taxon>Araneae</taxon>
        <taxon>Araneomorphae</taxon>
        <taxon>Entelegynae</taxon>
        <taxon>Araneoidea</taxon>
        <taxon>Araneidae</taxon>
        <taxon>Caerostris</taxon>
    </lineage>
</organism>
<evidence type="ECO:0000313" key="1">
    <source>
        <dbReference type="EMBL" id="GIY12259.1"/>
    </source>
</evidence>
<protein>
    <submittedName>
        <fullName evidence="1">Uncharacterized protein</fullName>
    </submittedName>
</protein>
<dbReference type="EMBL" id="BPLR01006764">
    <property type="protein sequence ID" value="GIY12259.1"/>
    <property type="molecule type" value="Genomic_DNA"/>
</dbReference>
<evidence type="ECO:0000313" key="2">
    <source>
        <dbReference type="Proteomes" id="UP001054945"/>
    </source>
</evidence>
<name>A0AAV4QSJ6_CAEEX</name>
<sequence length="78" mass="8944">MHKVLNLDPVHSSDGLVKLRHDTLEIQVHKLKSLHVKPEAYGSMLNYVTLRILPSNITLEAIFNRINIDSSSDNFENY</sequence>
<dbReference type="AlphaFoldDB" id="A0AAV4QSJ6"/>
<keyword evidence="2" id="KW-1185">Reference proteome</keyword>
<dbReference type="Proteomes" id="UP001054945">
    <property type="component" value="Unassembled WGS sequence"/>
</dbReference>
<proteinExistence type="predicted"/>
<reference evidence="1 2" key="1">
    <citation type="submission" date="2021-06" db="EMBL/GenBank/DDBJ databases">
        <title>Caerostris extrusa draft genome.</title>
        <authorList>
            <person name="Kono N."/>
            <person name="Arakawa K."/>
        </authorList>
    </citation>
    <scope>NUCLEOTIDE SEQUENCE [LARGE SCALE GENOMIC DNA]</scope>
</reference>
<comment type="caution">
    <text evidence="1">The sequence shown here is derived from an EMBL/GenBank/DDBJ whole genome shotgun (WGS) entry which is preliminary data.</text>
</comment>